<evidence type="ECO:0000313" key="2">
    <source>
        <dbReference type="EMBL" id="SEJ94678.1"/>
    </source>
</evidence>
<dbReference type="OrthoDB" id="6293260at2"/>
<dbReference type="AlphaFoldDB" id="A0A1H7CYD3"/>
<keyword evidence="2" id="KW-0808">Transferase</keyword>
<accession>A0A1H7CYD3</accession>
<reference evidence="2 3" key="1">
    <citation type="submission" date="2016-10" db="EMBL/GenBank/DDBJ databases">
        <authorList>
            <person name="de Groot N.N."/>
        </authorList>
    </citation>
    <scope>NUCLEOTIDE SEQUENCE [LARGE SCALE GENOMIC DNA]</scope>
    <source>
        <strain evidence="2 3">DSM 29340</strain>
    </source>
</reference>
<sequence length="195" mass="21051">MTRLACETPSTGPAAALAAQLADRIPVLETRRLVLRAPRIVDVDAYAEIAASPRGRHLGCATRAAAWYDFSNMVAGWLLRGHGIWTVTARQDGALLGFVLLGFEPGDREPELGFMMTQAGEGHGYAAEAAEATRAYGFEHLNLPSLVSYIDPDNTRSIRLAGRLGALREGEITEGGETSVVFRHPRPDPAERGLQ</sequence>
<organism evidence="2 3">
    <name type="scientific">Cribrihabitans marinus</name>
    <dbReference type="NCBI Taxonomy" id="1227549"/>
    <lineage>
        <taxon>Bacteria</taxon>
        <taxon>Pseudomonadati</taxon>
        <taxon>Pseudomonadota</taxon>
        <taxon>Alphaproteobacteria</taxon>
        <taxon>Rhodobacterales</taxon>
        <taxon>Paracoccaceae</taxon>
        <taxon>Cribrihabitans</taxon>
    </lineage>
</organism>
<keyword evidence="3" id="KW-1185">Reference proteome</keyword>
<dbReference type="PANTHER" id="PTHR43792">
    <property type="entry name" value="GNAT FAMILY, PUTATIVE (AFU_ORTHOLOGUE AFUA_3G00765)-RELATED-RELATED"/>
    <property type="match status" value="1"/>
</dbReference>
<gene>
    <name evidence="2" type="ORF">SAMN05444007_10976</name>
</gene>
<evidence type="ECO:0000313" key="3">
    <source>
        <dbReference type="Proteomes" id="UP000199379"/>
    </source>
</evidence>
<dbReference type="Gene3D" id="3.40.630.30">
    <property type="match status" value="1"/>
</dbReference>
<dbReference type="PROSITE" id="PS51186">
    <property type="entry name" value="GNAT"/>
    <property type="match status" value="1"/>
</dbReference>
<dbReference type="SUPFAM" id="SSF55729">
    <property type="entry name" value="Acyl-CoA N-acyltransferases (Nat)"/>
    <property type="match status" value="1"/>
</dbReference>
<dbReference type="STRING" id="1227549.SAMN05444007_10976"/>
<name>A0A1H7CYD3_9RHOB</name>
<feature type="domain" description="N-acetyltransferase" evidence="1">
    <location>
        <begin position="33"/>
        <end position="187"/>
    </location>
</feature>
<dbReference type="GO" id="GO:0016747">
    <property type="term" value="F:acyltransferase activity, transferring groups other than amino-acyl groups"/>
    <property type="evidence" value="ECO:0007669"/>
    <property type="project" value="InterPro"/>
</dbReference>
<protein>
    <submittedName>
        <fullName evidence="2">Protein N-acetyltransferase, RimJ/RimL family</fullName>
    </submittedName>
</protein>
<proteinExistence type="predicted"/>
<dbReference type="InterPro" id="IPR000182">
    <property type="entry name" value="GNAT_dom"/>
</dbReference>
<dbReference type="EMBL" id="FNYD01000009">
    <property type="protein sequence ID" value="SEJ94678.1"/>
    <property type="molecule type" value="Genomic_DNA"/>
</dbReference>
<dbReference type="InterPro" id="IPR016181">
    <property type="entry name" value="Acyl_CoA_acyltransferase"/>
</dbReference>
<dbReference type="Pfam" id="PF13302">
    <property type="entry name" value="Acetyltransf_3"/>
    <property type="match status" value="1"/>
</dbReference>
<dbReference type="Proteomes" id="UP000199379">
    <property type="component" value="Unassembled WGS sequence"/>
</dbReference>
<dbReference type="InterPro" id="IPR051531">
    <property type="entry name" value="N-acetyltransferase"/>
</dbReference>
<dbReference type="RefSeq" id="WP_092369036.1">
    <property type="nucleotide sequence ID" value="NZ_BMGV01000009.1"/>
</dbReference>
<dbReference type="PANTHER" id="PTHR43792:SF1">
    <property type="entry name" value="N-ACETYLTRANSFERASE DOMAIN-CONTAINING PROTEIN"/>
    <property type="match status" value="1"/>
</dbReference>
<evidence type="ECO:0000259" key="1">
    <source>
        <dbReference type="PROSITE" id="PS51186"/>
    </source>
</evidence>